<gene>
    <name evidence="4" type="ORF">V9T40_007210</name>
</gene>
<accession>A0AAN9TX22</accession>
<evidence type="ECO:0000313" key="4">
    <source>
        <dbReference type="EMBL" id="KAK7605352.1"/>
    </source>
</evidence>
<evidence type="ECO:0000256" key="2">
    <source>
        <dbReference type="ARBA" id="ARBA00023002"/>
    </source>
</evidence>
<dbReference type="SUPFAM" id="SSF51182">
    <property type="entry name" value="RmlC-like cupins"/>
    <property type="match status" value="1"/>
</dbReference>
<dbReference type="GO" id="GO:0005739">
    <property type="term" value="C:mitochondrion"/>
    <property type="evidence" value="ECO:0007669"/>
    <property type="project" value="TreeGrafter"/>
</dbReference>
<evidence type="ECO:0000313" key="5">
    <source>
        <dbReference type="Proteomes" id="UP001367676"/>
    </source>
</evidence>
<dbReference type="InterPro" id="IPR012864">
    <property type="entry name" value="PCO/ADO"/>
</dbReference>
<dbReference type="AlphaFoldDB" id="A0AAN9TX22"/>
<dbReference type="GO" id="GO:0016702">
    <property type="term" value="F:oxidoreductase activity, acting on single donors with incorporation of molecular oxygen, incorporation of two atoms of oxygen"/>
    <property type="evidence" value="ECO:0007669"/>
    <property type="project" value="InterPro"/>
</dbReference>
<protein>
    <recommendedName>
        <fullName evidence="6">2-aminoethanethiol dioxygenase</fullName>
    </recommendedName>
</protein>
<keyword evidence="2" id="KW-0560">Oxidoreductase</keyword>
<evidence type="ECO:0000256" key="1">
    <source>
        <dbReference type="ARBA" id="ARBA00022723"/>
    </source>
</evidence>
<dbReference type="GO" id="GO:0046872">
    <property type="term" value="F:metal ion binding"/>
    <property type="evidence" value="ECO:0007669"/>
    <property type="project" value="UniProtKB-KW"/>
</dbReference>
<keyword evidence="1" id="KW-0479">Metal-binding</keyword>
<name>A0AAN9TX22_9HEMI</name>
<organism evidence="4 5">
    <name type="scientific">Parthenolecanium corni</name>
    <dbReference type="NCBI Taxonomy" id="536013"/>
    <lineage>
        <taxon>Eukaryota</taxon>
        <taxon>Metazoa</taxon>
        <taxon>Ecdysozoa</taxon>
        <taxon>Arthropoda</taxon>
        <taxon>Hexapoda</taxon>
        <taxon>Insecta</taxon>
        <taxon>Pterygota</taxon>
        <taxon>Neoptera</taxon>
        <taxon>Paraneoptera</taxon>
        <taxon>Hemiptera</taxon>
        <taxon>Sternorrhyncha</taxon>
        <taxon>Coccoidea</taxon>
        <taxon>Coccidae</taxon>
        <taxon>Parthenolecanium</taxon>
    </lineage>
</organism>
<dbReference type="InterPro" id="IPR011051">
    <property type="entry name" value="RmlC_Cupin_sf"/>
</dbReference>
<dbReference type="InterPro" id="IPR014710">
    <property type="entry name" value="RmlC-like_jellyroll"/>
</dbReference>
<keyword evidence="3" id="KW-0408">Iron</keyword>
<sequence>MSNIEKILKQAAATFSKPQLASKYHESLNALVQAAGKLTGDDVGVDSALVKQHNSRDEDAANPVGYISVYEDSSISVSVFVLKVNSVLPLHDHPVMHGIIKVLHGSVRIQSYSLMSDTIRPRNGDRLCSLNDYYHVPHVLYPDPIRARRNPSVVLSPNDGCGLLTPTENNIHEVSSVNGPSAFLDILAPPYDAKTALYGPRPCLYFDVEHHSDTVSTLTPAVYHSNNYWTVELPYRGPKMAI</sequence>
<keyword evidence="5" id="KW-1185">Reference proteome</keyword>
<reference evidence="4 5" key="1">
    <citation type="submission" date="2024-03" db="EMBL/GenBank/DDBJ databases">
        <title>Adaptation during the transition from Ophiocordyceps entomopathogen to insect associate is accompanied by gene loss and intensified selection.</title>
        <authorList>
            <person name="Ward C.M."/>
            <person name="Onetto C.A."/>
            <person name="Borneman A.R."/>
        </authorList>
    </citation>
    <scope>NUCLEOTIDE SEQUENCE [LARGE SCALE GENOMIC DNA]</scope>
    <source>
        <strain evidence="4">AWRI1</strain>
        <tissue evidence="4">Single Adult Female</tissue>
    </source>
</reference>
<dbReference type="EMBL" id="JBBCAQ010000002">
    <property type="protein sequence ID" value="KAK7605352.1"/>
    <property type="molecule type" value="Genomic_DNA"/>
</dbReference>
<evidence type="ECO:0008006" key="6">
    <source>
        <dbReference type="Google" id="ProtNLM"/>
    </source>
</evidence>
<comment type="caution">
    <text evidence="4">The sequence shown here is derived from an EMBL/GenBank/DDBJ whole genome shotgun (WGS) entry which is preliminary data.</text>
</comment>
<dbReference type="PANTHER" id="PTHR22966:SF61">
    <property type="entry name" value="2-AMINOETHANETHIOL DIOXYGENASE"/>
    <property type="match status" value="1"/>
</dbReference>
<proteinExistence type="predicted"/>
<evidence type="ECO:0000256" key="3">
    <source>
        <dbReference type="ARBA" id="ARBA00023004"/>
    </source>
</evidence>
<dbReference type="Gene3D" id="2.60.120.10">
    <property type="entry name" value="Jelly Rolls"/>
    <property type="match status" value="1"/>
</dbReference>
<dbReference type="CDD" id="cd20289">
    <property type="entry name" value="cupin_ADO"/>
    <property type="match status" value="1"/>
</dbReference>
<dbReference type="PANTHER" id="PTHR22966">
    <property type="entry name" value="2-AMINOETHANETHIOL DIOXYGENASE"/>
    <property type="match status" value="1"/>
</dbReference>
<dbReference type="Proteomes" id="UP001367676">
    <property type="component" value="Unassembled WGS sequence"/>
</dbReference>
<dbReference type="Pfam" id="PF07847">
    <property type="entry name" value="PCO_ADO"/>
    <property type="match status" value="1"/>
</dbReference>